<dbReference type="KEGG" id="tum:CBW65_14690"/>
<organism evidence="2 3">
    <name type="scientific">Tumebacillus avium</name>
    <dbReference type="NCBI Taxonomy" id="1903704"/>
    <lineage>
        <taxon>Bacteria</taxon>
        <taxon>Bacillati</taxon>
        <taxon>Bacillota</taxon>
        <taxon>Bacilli</taxon>
        <taxon>Bacillales</taxon>
        <taxon>Alicyclobacillaceae</taxon>
        <taxon>Tumebacillus</taxon>
    </lineage>
</organism>
<dbReference type="InterPro" id="IPR041394">
    <property type="entry name" value="HEPN_Cthe2314"/>
</dbReference>
<dbReference type="AlphaFoldDB" id="A0A1Y0IQJ0"/>
<evidence type="ECO:0000259" key="1">
    <source>
        <dbReference type="Pfam" id="PF18730"/>
    </source>
</evidence>
<protein>
    <recommendedName>
        <fullName evidence="1">Cthe-2314-like HEPN domain-containing protein</fullName>
    </recommendedName>
</protein>
<reference evidence="3" key="1">
    <citation type="submission" date="2017-05" db="EMBL/GenBank/DDBJ databases">
        <authorList>
            <person name="Sung H."/>
        </authorList>
    </citation>
    <scope>NUCLEOTIDE SEQUENCE [LARGE SCALE GENOMIC DNA]</scope>
    <source>
        <strain evidence="3">AR23208</strain>
    </source>
</reference>
<dbReference type="Pfam" id="PF18730">
    <property type="entry name" value="HEPN_Cthe2314"/>
    <property type="match status" value="1"/>
</dbReference>
<proteinExistence type="predicted"/>
<keyword evidence="3" id="KW-1185">Reference proteome</keyword>
<gene>
    <name evidence="2" type="ORF">CBW65_14690</name>
</gene>
<feature type="domain" description="Cthe-2314-like HEPN" evidence="1">
    <location>
        <begin position="64"/>
        <end position="214"/>
    </location>
</feature>
<sequence>MFSDYPTDEVFNKIYHDLGFQSLFTFDPIFMKTIESPSDLLDNLEIRHWENLFASRSNRALIAMTFTKFYLDKGIPDDPYFISPGKNGVSIEYFPKFEKKHFVRHMAFNYHSDFFFHQAFSAIDTIGHLLFLQFSLPLNQREKISYHTAIRKLASMDEKDLATKLKEITDSAHFQLASSIRNDSTHNHPHTRVNSGIEKHNGTISFGVGKYTSCKKIFEVIVTANAN</sequence>
<accession>A0A1Y0IQJ0</accession>
<dbReference type="Proteomes" id="UP000195437">
    <property type="component" value="Chromosome"/>
</dbReference>
<dbReference type="RefSeq" id="WP_087457468.1">
    <property type="nucleotide sequence ID" value="NZ_CP021434.1"/>
</dbReference>
<evidence type="ECO:0000313" key="2">
    <source>
        <dbReference type="EMBL" id="ARU62106.1"/>
    </source>
</evidence>
<dbReference type="EMBL" id="CP021434">
    <property type="protein sequence ID" value="ARU62106.1"/>
    <property type="molecule type" value="Genomic_DNA"/>
</dbReference>
<dbReference type="OrthoDB" id="2082550at2"/>
<name>A0A1Y0IQJ0_9BACL</name>
<evidence type="ECO:0000313" key="3">
    <source>
        <dbReference type="Proteomes" id="UP000195437"/>
    </source>
</evidence>